<reference evidence="3" key="1">
    <citation type="journal article" date="2021" name="Nat. Commun.">
        <title>Genetic determinants of endophytism in the Arabidopsis root mycobiome.</title>
        <authorList>
            <person name="Mesny F."/>
            <person name="Miyauchi S."/>
            <person name="Thiergart T."/>
            <person name="Pickel B."/>
            <person name="Atanasova L."/>
            <person name="Karlsson M."/>
            <person name="Huettel B."/>
            <person name="Barry K.W."/>
            <person name="Haridas S."/>
            <person name="Chen C."/>
            <person name="Bauer D."/>
            <person name="Andreopoulos W."/>
            <person name="Pangilinan J."/>
            <person name="LaButti K."/>
            <person name="Riley R."/>
            <person name="Lipzen A."/>
            <person name="Clum A."/>
            <person name="Drula E."/>
            <person name="Henrissat B."/>
            <person name="Kohler A."/>
            <person name="Grigoriev I.V."/>
            <person name="Martin F.M."/>
            <person name="Hacquard S."/>
        </authorList>
    </citation>
    <scope>NUCLEOTIDE SEQUENCE</scope>
    <source>
        <strain evidence="3">MPI-CAGE-AT-0147</strain>
    </source>
</reference>
<proteinExistence type="predicted"/>
<keyword evidence="1" id="KW-0539">Nucleus</keyword>
<dbReference type="CDD" id="cd00067">
    <property type="entry name" value="GAL4"/>
    <property type="match status" value="1"/>
</dbReference>
<dbReference type="AlphaFoldDB" id="A0A9P9DLI8"/>
<accession>A0A9P9DLI8</accession>
<evidence type="ECO:0000256" key="1">
    <source>
        <dbReference type="ARBA" id="ARBA00023242"/>
    </source>
</evidence>
<dbReference type="Pfam" id="PF11951">
    <property type="entry name" value="Fungal_trans_2"/>
    <property type="match status" value="1"/>
</dbReference>
<dbReference type="InterPro" id="IPR021858">
    <property type="entry name" value="Fun_TF"/>
</dbReference>
<dbReference type="OrthoDB" id="3525185at2759"/>
<sequence>MVNVPGRSRGCATCRRRKVKCDLTLPECHVCLNMGLRCPGARTEAFFVHAVEGSRRPDISTAALVRLPGPQPSRASAFDQLFVSHFIESFFGPAKPPPVPGTSSKVWLHELPVFLASPEPSLAQHAIRAASMFSYGSLAKDISVKTAARTWYAQALQDLRHLLSSGTVSFSEGAVCATVMLIHFETWAGTSQRAWVQHVRGAAMLLEAGGPERCRSGFVHQLFSHLRFQTFVAAMAENELSIFASPEWMAVPFEVHPKLVFDQLIDVLFAVQKCLVVANRLIASTGSQAGGLTRELDKLIRDATVQIDQWWSGCISSGSSKETTTTLASELQQDSGSSCCSKERLLPYASVPAAALSSLFDAANLIILRLSQLVSPSAASHDFRIQQHAESILSANEFITVASGPAPDRGSIMMTLQLKVVSLWSSSSQQRHTAAKMLLGEKVQQGGLSDISAVSHEYFADVATYILQQQPSG</sequence>
<dbReference type="InterPro" id="IPR001138">
    <property type="entry name" value="Zn2Cys6_DnaBD"/>
</dbReference>
<dbReference type="PANTHER" id="PTHR38111:SF2">
    <property type="entry name" value="FINGER DOMAIN PROTEIN, PUTATIVE (AFU_ORTHOLOGUE AFUA_1G01560)-RELATED"/>
    <property type="match status" value="1"/>
</dbReference>
<feature type="domain" description="Zn(2)-C6 fungal-type" evidence="2">
    <location>
        <begin position="10"/>
        <end position="38"/>
    </location>
</feature>
<comment type="caution">
    <text evidence="3">The sequence shown here is derived from an EMBL/GenBank/DDBJ whole genome shotgun (WGS) entry which is preliminary data.</text>
</comment>
<evidence type="ECO:0000313" key="4">
    <source>
        <dbReference type="Proteomes" id="UP000738349"/>
    </source>
</evidence>
<dbReference type="Pfam" id="PF00172">
    <property type="entry name" value="Zn_clus"/>
    <property type="match status" value="1"/>
</dbReference>
<dbReference type="PROSITE" id="PS00463">
    <property type="entry name" value="ZN2_CY6_FUNGAL_1"/>
    <property type="match status" value="1"/>
</dbReference>
<dbReference type="SUPFAM" id="SSF57701">
    <property type="entry name" value="Zn2/Cys6 DNA-binding domain"/>
    <property type="match status" value="1"/>
</dbReference>
<organism evidence="3 4">
    <name type="scientific">Dactylonectria macrodidyma</name>
    <dbReference type="NCBI Taxonomy" id="307937"/>
    <lineage>
        <taxon>Eukaryota</taxon>
        <taxon>Fungi</taxon>
        <taxon>Dikarya</taxon>
        <taxon>Ascomycota</taxon>
        <taxon>Pezizomycotina</taxon>
        <taxon>Sordariomycetes</taxon>
        <taxon>Hypocreomycetidae</taxon>
        <taxon>Hypocreales</taxon>
        <taxon>Nectriaceae</taxon>
        <taxon>Dactylonectria</taxon>
    </lineage>
</organism>
<dbReference type="GO" id="GO:0000981">
    <property type="term" value="F:DNA-binding transcription factor activity, RNA polymerase II-specific"/>
    <property type="evidence" value="ECO:0007669"/>
    <property type="project" value="InterPro"/>
</dbReference>
<keyword evidence="4" id="KW-1185">Reference proteome</keyword>
<dbReference type="PANTHER" id="PTHR38111">
    <property type="entry name" value="ZN(2)-C6 FUNGAL-TYPE DOMAIN-CONTAINING PROTEIN-RELATED"/>
    <property type="match status" value="1"/>
</dbReference>
<evidence type="ECO:0000313" key="3">
    <source>
        <dbReference type="EMBL" id="KAH7121468.1"/>
    </source>
</evidence>
<evidence type="ECO:0000259" key="2">
    <source>
        <dbReference type="PROSITE" id="PS50048"/>
    </source>
</evidence>
<name>A0A9P9DLI8_9HYPO</name>
<dbReference type="Gene3D" id="4.10.240.10">
    <property type="entry name" value="Zn(2)-C6 fungal-type DNA-binding domain"/>
    <property type="match status" value="1"/>
</dbReference>
<gene>
    <name evidence="3" type="ORF">EDB81DRAFT_872814</name>
</gene>
<protein>
    <recommendedName>
        <fullName evidence="2">Zn(2)-C6 fungal-type domain-containing protein</fullName>
    </recommendedName>
</protein>
<dbReference type="InterPro" id="IPR036864">
    <property type="entry name" value="Zn2-C6_fun-type_DNA-bd_sf"/>
</dbReference>
<dbReference type="Proteomes" id="UP000738349">
    <property type="component" value="Unassembled WGS sequence"/>
</dbReference>
<dbReference type="InterPro" id="IPR053178">
    <property type="entry name" value="Osmoadaptation_assoc"/>
</dbReference>
<dbReference type="EMBL" id="JAGMUV010000024">
    <property type="protein sequence ID" value="KAH7121468.1"/>
    <property type="molecule type" value="Genomic_DNA"/>
</dbReference>
<dbReference type="GO" id="GO:0008270">
    <property type="term" value="F:zinc ion binding"/>
    <property type="evidence" value="ECO:0007669"/>
    <property type="project" value="InterPro"/>
</dbReference>
<dbReference type="PROSITE" id="PS50048">
    <property type="entry name" value="ZN2_CY6_FUNGAL_2"/>
    <property type="match status" value="1"/>
</dbReference>